<dbReference type="AlphaFoldDB" id="A0A380C4G4"/>
<organism evidence="1 2">
    <name type="scientific">Shewanella algae</name>
    <dbReference type="NCBI Taxonomy" id="38313"/>
    <lineage>
        <taxon>Bacteria</taxon>
        <taxon>Pseudomonadati</taxon>
        <taxon>Pseudomonadota</taxon>
        <taxon>Gammaproteobacteria</taxon>
        <taxon>Alteromonadales</taxon>
        <taxon>Shewanellaceae</taxon>
        <taxon>Shewanella</taxon>
    </lineage>
</organism>
<name>A0A380C4G4_9GAMM</name>
<keyword evidence="2" id="KW-1185">Reference proteome</keyword>
<dbReference type="RefSeq" id="WP_096141319.1">
    <property type="nucleotide sequence ID" value="NZ_AP024612.1"/>
</dbReference>
<accession>A0A380C4G4</accession>
<protein>
    <submittedName>
        <fullName evidence="1">Uncharacterized protein</fullName>
    </submittedName>
</protein>
<reference evidence="1 2" key="1">
    <citation type="submission" date="2018-06" db="EMBL/GenBank/DDBJ databases">
        <authorList>
            <consortium name="Pathogen Informatics"/>
            <person name="Doyle S."/>
        </authorList>
    </citation>
    <scope>NUCLEOTIDE SEQUENCE [LARGE SCALE GENOMIC DNA]</scope>
    <source>
        <strain evidence="1 2">NCTC10738</strain>
    </source>
</reference>
<evidence type="ECO:0000313" key="1">
    <source>
        <dbReference type="EMBL" id="SUJ12647.1"/>
    </source>
</evidence>
<dbReference type="EMBL" id="UGYO01000002">
    <property type="protein sequence ID" value="SUJ12647.1"/>
    <property type="molecule type" value="Genomic_DNA"/>
</dbReference>
<sequence length="118" mass="13322">MSWELSQEIMDAMPNWQRRNQIHALARHLLSLESPPTDGQACYDWLEQQVSQAYQYGFTELGHLRLVAEALFLAQVSLDDPEVSAIVTKTGLPSGRAAILLQWAKEQQSSTMESGYEL</sequence>
<evidence type="ECO:0000313" key="2">
    <source>
        <dbReference type="Proteomes" id="UP000254069"/>
    </source>
</evidence>
<proteinExistence type="predicted"/>
<dbReference type="Proteomes" id="UP000254069">
    <property type="component" value="Unassembled WGS sequence"/>
</dbReference>
<gene>
    <name evidence="1" type="ORF">NCTC10738_04441</name>
</gene>